<feature type="non-terminal residue" evidence="2">
    <location>
        <position position="1"/>
    </location>
</feature>
<sequence>ERGDHHARGAIRLPERRVSNPRHDAGNESAGSEESEEGAGDAPDPFV</sequence>
<feature type="compositionally biased region" description="Basic and acidic residues" evidence="1">
    <location>
        <begin position="1"/>
        <end position="26"/>
    </location>
</feature>
<feature type="region of interest" description="Disordered" evidence="1">
    <location>
        <begin position="1"/>
        <end position="47"/>
    </location>
</feature>
<evidence type="ECO:0000256" key="1">
    <source>
        <dbReference type="SAM" id="MobiDB-lite"/>
    </source>
</evidence>
<dbReference type="AlphaFoldDB" id="A0A6J4QLM9"/>
<name>A0A6J4QLM9_9ACTN</name>
<dbReference type="EMBL" id="CADCVB010000207">
    <property type="protein sequence ID" value="CAA9448037.1"/>
    <property type="molecule type" value="Genomic_DNA"/>
</dbReference>
<proteinExistence type="predicted"/>
<accession>A0A6J4QLM9</accession>
<organism evidence="2">
    <name type="scientific">uncultured Rubrobacteraceae bacterium</name>
    <dbReference type="NCBI Taxonomy" id="349277"/>
    <lineage>
        <taxon>Bacteria</taxon>
        <taxon>Bacillati</taxon>
        <taxon>Actinomycetota</taxon>
        <taxon>Rubrobacteria</taxon>
        <taxon>Rubrobacterales</taxon>
        <taxon>Rubrobacteraceae</taxon>
        <taxon>environmental samples</taxon>
    </lineage>
</organism>
<reference evidence="2" key="1">
    <citation type="submission" date="2020-02" db="EMBL/GenBank/DDBJ databases">
        <authorList>
            <person name="Meier V. D."/>
        </authorList>
    </citation>
    <scope>NUCLEOTIDE SEQUENCE</scope>
    <source>
        <strain evidence="2">AVDCRST_MAG78</strain>
    </source>
</reference>
<evidence type="ECO:0000313" key="2">
    <source>
        <dbReference type="EMBL" id="CAA9448037.1"/>
    </source>
</evidence>
<protein>
    <submittedName>
        <fullName evidence="2">Uncharacterized protein</fullName>
    </submittedName>
</protein>
<feature type="non-terminal residue" evidence="2">
    <location>
        <position position="47"/>
    </location>
</feature>
<gene>
    <name evidence="2" type="ORF">AVDCRST_MAG78-3074</name>
</gene>